<dbReference type="Proteomes" id="UP000076489">
    <property type="component" value="Unassembled WGS sequence"/>
</dbReference>
<reference evidence="3" key="1">
    <citation type="submission" date="2016-03" db="EMBL/GenBank/DDBJ databases">
        <authorList>
            <person name="Ray J."/>
            <person name="Price M."/>
            <person name="Deutschbauer A."/>
        </authorList>
    </citation>
    <scope>NUCLEOTIDE SEQUENCE [LARGE SCALE GENOMIC DNA]</scope>
    <source>
        <strain evidence="3">FW300-N1B4</strain>
    </source>
</reference>
<evidence type="ECO:0000313" key="3">
    <source>
        <dbReference type="Proteomes" id="UP000076489"/>
    </source>
</evidence>
<sequence length="1608" mass="178611">MSTPPAPLFFPQALHSPGHWNDLGKTHGLTRKDFEWFSHLELASQTSRSQQTPPMFAEKILLNAQDLASIPLAGSFVLSLTPDDNGEILYTPYAGIKKFHSRAALIEQLKHQLKSATEDDDLLAFMSLSARKTLAAAANIQVSFQAIEGDVFEDQRTVIANNQRMNEQAMLDELFKLPTLTSLLTSLLDELLQSPFPGLDQSQTRLNFYSVAPAHDDNQESAPPRRWINSMSLSDAVLSYYRHQRWPIGQSHEFSHPEKKPTSADQHQWETAVKTASSKLISLLSGKLQRYWDDAAADGASRRDFFSRAIREKARAEFLIKREAEIISPEQSQALHSLIQPTAGTSSALSLETVRLWEHAANYVELAGALMISHANSKAFLYTPTQGLQVLKDYQDLKDTLLSKFSAVGHEDELYGLLSLEERNRFIGFNQPQVSGEVISGSIFKTLFEAIITKQRQNMEYVLQVFRHSDGTVDLHALFDKALDIRAMISDQLLTLDVQGRWSTRPVLSGNQLPSMVLADRAAAFVKTFSDVESLISAEFASQPIASGPLQRIYLENLKPRLAHALSVGVRGEASLRVLNATLRDADRAIVDTVLNPDQPDRETRLALNGFRPDAYSLLLECSGQKDLLPLANCVLLTERGGLDVQHSGRAILWTPATGLEVFATVSSATTELNRRLLDASKRLELLANLTPAQRTFHQRYTLNSLRLIEGNVLRRLAQSSIDHFLARCEHLRSLKLDAVQQIKALNEMTQRVIDTNLQRARLISQAITRQQSLPAWLGMAPVEEQQLHIELLEQYHNSVTDDKDYLHGVQPLKSYVHDRLVSLLGSRFTGTRLDPDHIKITPNLALAGPARSLTEFALNPANAAQGIGFKIASTTSTALPDRLDQNAVRQLVQSLNIHSDYATRVTDALTKAGTDADKRKQRFIQQLPWQLLQHAHALKLQQHLSASAFDLIWQVLDMPDAIARAAVTGAHAIVRPLELIKTAGAAAVKTLGLYLIGPGAGHQGPQILYAPYHTGSVFTEFENQASVISAINAPGALQNLIIRRLPESEQTLFGNLLKSTVGQQSEITLASTPINGNLLAQLFSDNVGLLSKMLGSQSEITGQADWETAKNLFSAGIRLISGLLPGKLAYGQLLWQSYKDFKNSAEALQDHHWKQALQAFIAGTAQMVTLGKLSLEASAPPAQATSTAPVAKPVAALQWSKVKPTALMRTVLQPFEASDVALKDLKKSSTNGTYVDSTSNRTYAPVEGKVYPVVKTGPVWRMIRDRQQGPALLAASGQQLVIDPDIHTVHYGKALSKMHNQYVVDRTARDILNIEARGMEAIRTKHPEKARMIVQAMDLARYYAFNSLHNLAQLRHLNPGTRLDTFLKAFFDADHLDASLLDKIKKVIVPICTALVDPNEDLMNTERFVVGSNKYETNSTIAFVVPDDAQKRVYFTEMFFDPQLDWYKSCLTEPFDVDDHARAATLIHEFSHIFSNTVDIATLEARRPFTDLIATVIGFGTKTKQTQQDFQREALSLETPREELFARWNETLQSWISLDSIEGLEHVGKDILKTTSCKTMDEARNAFLNPRKVDLRADIILRNADSIAHLICEMGRQLDPVPAPPTA</sequence>
<dbReference type="InterPro" id="IPR046673">
    <property type="entry name" value="ToxA_N"/>
</dbReference>
<evidence type="ECO:0000259" key="1">
    <source>
        <dbReference type="Pfam" id="PF20178"/>
    </source>
</evidence>
<gene>
    <name evidence="2" type="ORF">A1D17_28060</name>
</gene>
<organism evidence="2 3">
    <name type="scientific">Pseudomonas fluorescens</name>
    <dbReference type="NCBI Taxonomy" id="294"/>
    <lineage>
        <taxon>Bacteria</taxon>
        <taxon>Pseudomonadati</taxon>
        <taxon>Pseudomonadota</taxon>
        <taxon>Gammaproteobacteria</taxon>
        <taxon>Pseudomonadales</taxon>
        <taxon>Pseudomonadaceae</taxon>
        <taxon>Pseudomonas</taxon>
    </lineage>
</organism>
<dbReference type="GO" id="GO:0008237">
    <property type="term" value="F:metallopeptidase activity"/>
    <property type="evidence" value="ECO:0007669"/>
    <property type="project" value="InterPro"/>
</dbReference>
<evidence type="ECO:0000313" key="2">
    <source>
        <dbReference type="EMBL" id="KZN19814.1"/>
    </source>
</evidence>
<feature type="domain" description="Dermonecrotic toxin N-terminal" evidence="1">
    <location>
        <begin position="809"/>
        <end position="1029"/>
    </location>
</feature>
<name>A0A166Q7C1_PSEFL</name>
<dbReference type="OrthoDB" id="7032306at2"/>
<reference evidence="2 3" key="2">
    <citation type="journal article" date="2018" name="Nature">
        <title>Mutant phenotypes for thousands of bacterial genes of unknown function.</title>
        <authorList>
            <person name="Price M.N."/>
            <person name="Wetmore K.M."/>
            <person name="Waters R.J."/>
            <person name="Callaghan M."/>
            <person name="Ray J."/>
            <person name="Liu H."/>
            <person name="Kuehl J.V."/>
            <person name="Melnyk R.A."/>
            <person name="Lamson J.S."/>
            <person name="Suh Y."/>
            <person name="Carlson H.K."/>
            <person name="Esquivel Z."/>
            <person name="Sadeeshkumar H."/>
            <person name="Chakraborty R."/>
            <person name="Zane G.M."/>
            <person name="Rubin B.E."/>
            <person name="Wall J.D."/>
            <person name="Visel A."/>
            <person name="Bristow J."/>
            <person name="Blow M.J."/>
            <person name="Arkin A.P."/>
            <person name="Deutschbauer A.M."/>
        </authorList>
    </citation>
    <scope>NUCLEOTIDE SEQUENCE [LARGE SCALE GENOMIC DNA]</scope>
    <source>
        <strain evidence="2 3">FW300-N1B4</strain>
    </source>
</reference>
<dbReference type="Pfam" id="PF20178">
    <property type="entry name" value="ToxA_N"/>
    <property type="match status" value="1"/>
</dbReference>
<protein>
    <recommendedName>
        <fullName evidence="1">Dermonecrotic toxin N-terminal domain-containing protein</fullName>
    </recommendedName>
</protein>
<dbReference type="EMBL" id="LUKJ01000003">
    <property type="protein sequence ID" value="KZN19814.1"/>
    <property type="molecule type" value="Genomic_DNA"/>
</dbReference>
<dbReference type="Gene3D" id="3.40.390.10">
    <property type="entry name" value="Collagenase (Catalytic Domain)"/>
    <property type="match status" value="1"/>
</dbReference>
<dbReference type="RefSeq" id="WP_063343537.1">
    <property type="nucleotide sequence ID" value="NZ_LUKJ01000003.1"/>
</dbReference>
<comment type="caution">
    <text evidence="2">The sequence shown here is derived from an EMBL/GenBank/DDBJ whole genome shotgun (WGS) entry which is preliminary data.</text>
</comment>
<proteinExistence type="predicted"/>
<accession>A0A166Q7C1</accession>
<dbReference type="InterPro" id="IPR024079">
    <property type="entry name" value="MetalloPept_cat_dom_sf"/>
</dbReference>